<dbReference type="EMBL" id="CP046902">
    <property type="protein sequence ID" value="QGZ28878.1"/>
    <property type="molecule type" value="Genomic_DNA"/>
</dbReference>
<reference evidence="3 4" key="1">
    <citation type="submission" date="2019-12" db="EMBL/GenBank/DDBJ databases">
        <title>Complete genome sequence of Pseudomonas stutzeri.</title>
        <authorList>
            <person name="Lim S.R."/>
            <person name="Kim J.H."/>
        </authorList>
    </citation>
    <scope>NUCLEOTIDE SEQUENCE [LARGE SCALE GENOMIC DNA]</scope>
    <source>
        <strain evidence="3 4">PM101005</strain>
    </source>
</reference>
<sequence>MLTAVRTKPAYARSGLAVAVASLSPLTLAASIDDSSAFGQGHRTRLDQFPQSETEHQERSFRECRRDRTPDVRRGASITSTTDSPALAMPRNSMTFTASVSFNLQPVQPQTADLRLMMKTT</sequence>
<evidence type="ECO:0000313" key="4">
    <source>
        <dbReference type="Proteomes" id="UP000438983"/>
    </source>
</evidence>
<feature type="compositionally biased region" description="Basic and acidic residues" evidence="1">
    <location>
        <begin position="53"/>
        <end position="74"/>
    </location>
</feature>
<dbReference type="AlphaFoldDB" id="A0A6I6LF20"/>
<feature type="chain" id="PRO_5026157345" evidence="2">
    <location>
        <begin position="30"/>
        <end position="121"/>
    </location>
</feature>
<gene>
    <name evidence="3" type="ORF">GQA94_01900</name>
</gene>
<evidence type="ECO:0000256" key="2">
    <source>
        <dbReference type="SAM" id="SignalP"/>
    </source>
</evidence>
<evidence type="ECO:0000256" key="1">
    <source>
        <dbReference type="SAM" id="MobiDB-lite"/>
    </source>
</evidence>
<dbReference type="Proteomes" id="UP000438983">
    <property type="component" value="Chromosome"/>
</dbReference>
<feature type="signal peptide" evidence="2">
    <location>
        <begin position="1"/>
        <end position="29"/>
    </location>
</feature>
<feature type="region of interest" description="Disordered" evidence="1">
    <location>
        <begin position="48"/>
        <end position="89"/>
    </location>
</feature>
<name>A0A6I6LF20_STUST</name>
<accession>A0A6I6LF20</accession>
<protein>
    <submittedName>
        <fullName evidence="3">Uncharacterized protein</fullName>
    </submittedName>
</protein>
<keyword evidence="2" id="KW-0732">Signal</keyword>
<organism evidence="3 4">
    <name type="scientific">Stutzerimonas stutzeri</name>
    <name type="common">Pseudomonas stutzeri</name>
    <dbReference type="NCBI Taxonomy" id="316"/>
    <lineage>
        <taxon>Bacteria</taxon>
        <taxon>Pseudomonadati</taxon>
        <taxon>Pseudomonadota</taxon>
        <taxon>Gammaproteobacteria</taxon>
        <taxon>Pseudomonadales</taxon>
        <taxon>Pseudomonadaceae</taxon>
        <taxon>Stutzerimonas</taxon>
    </lineage>
</organism>
<proteinExistence type="predicted"/>
<dbReference type="RefSeq" id="WP_158186476.1">
    <property type="nucleotide sequence ID" value="NZ_CP046902.1"/>
</dbReference>
<evidence type="ECO:0000313" key="3">
    <source>
        <dbReference type="EMBL" id="QGZ28878.1"/>
    </source>
</evidence>